<dbReference type="GO" id="GO:0031461">
    <property type="term" value="C:cullin-RING ubiquitin ligase complex"/>
    <property type="evidence" value="ECO:0007669"/>
    <property type="project" value="InterPro"/>
</dbReference>
<reference evidence="4 5" key="1">
    <citation type="journal article" date="2015" name="Genome Biol.">
        <title>Comparative genomics of Steinernema reveals deeply conserved gene regulatory networks.</title>
        <authorList>
            <person name="Dillman A.R."/>
            <person name="Macchietto M."/>
            <person name="Porter C.F."/>
            <person name="Rogers A."/>
            <person name="Williams B."/>
            <person name="Antoshechkin I."/>
            <person name="Lee M.M."/>
            <person name="Goodwin Z."/>
            <person name="Lu X."/>
            <person name="Lewis E.E."/>
            <person name="Goodrich-Blair H."/>
            <person name="Stock S.P."/>
            <person name="Adams B.J."/>
            <person name="Sternberg P.W."/>
            <person name="Mortazavi A."/>
        </authorList>
    </citation>
    <scope>NUCLEOTIDE SEQUENCE [LARGE SCALE GENOMIC DNA]</scope>
    <source>
        <strain evidence="4 5">ALL</strain>
    </source>
</reference>
<dbReference type="Pfam" id="PF10557">
    <property type="entry name" value="Cullin_Nedd8"/>
    <property type="match status" value="1"/>
</dbReference>
<dbReference type="InterPro" id="IPR036390">
    <property type="entry name" value="WH_DNA-bd_sf"/>
</dbReference>
<proteinExistence type="predicted"/>
<reference evidence="4 5" key="2">
    <citation type="journal article" date="2019" name="G3 (Bethesda)">
        <title>Hybrid Assembly of the Genome of the Entomopathogenic Nematode Steinernema carpocapsae Identifies the X-Chromosome.</title>
        <authorList>
            <person name="Serra L."/>
            <person name="Macchietto M."/>
            <person name="Macias-Munoz A."/>
            <person name="McGill C.J."/>
            <person name="Rodriguez I.M."/>
            <person name="Rodriguez B."/>
            <person name="Murad R."/>
            <person name="Mortazavi A."/>
        </authorList>
    </citation>
    <scope>NUCLEOTIDE SEQUENCE [LARGE SCALE GENOMIC DNA]</scope>
    <source>
        <strain evidence="4 5">ALL</strain>
    </source>
</reference>
<dbReference type="InterPro" id="IPR016157">
    <property type="entry name" value="Cullin_CS"/>
</dbReference>
<sequence length="171" mass="19694">MVVLLKYNDATSLSFALLASELAMPEDVLLPVLASFVKADLFRLPEGVKIDSISNETQFTLNGKFSSKRIKLDLLKVYQSATSEVIAKKENDKMKETVNEDRKLYLQAAIVRVMKMRRSLQHTALLTEVMDQVKARFPPNIKLIKECVDILIEKEYIKRSEEKKNFYEYIS</sequence>
<dbReference type="GO" id="GO:0031625">
    <property type="term" value="F:ubiquitin protein ligase binding"/>
    <property type="evidence" value="ECO:0007669"/>
    <property type="project" value="InterPro"/>
</dbReference>
<dbReference type="FunFam" id="1.10.10.10:FF:000014">
    <property type="entry name" value="Cullin 1"/>
    <property type="match status" value="1"/>
</dbReference>
<gene>
    <name evidence="4" type="ORF">L596_023592</name>
</gene>
<dbReference type="Gene3D" id="3.30.230.130">
    <property type="entry name" value="Cullin, Chain C, Domain 2"/>
    <property type="match status" value="1"/>
</dbReference>
<dbReference type="InterPro" id="IPR036388">
    <property type="entry name" value="WH-like_DNA-bd_sf"/>
</dbReference>
<dbReference type="PANTHER" id="PTHR11932">
    <property type="entry name" value="CULLIN"/>
    <property type="match status" value="1"/>
</dbReference>
<name>A0A4U5ME41_STECR</name>
<dbReference type="GO" id="GO:0006511">
    <property type="term" value="P:ubiquitin-dependent protein catabolic process"/>
    <property type="evidence" value="ECO:0007669"/>
    <property type="project" value="InterPro"/>
</dbReference>
<dbReference type="SUPFAM" id="SSF46785">
    <property type="entry name" value="Winged helix' DNA-binding domain"/>
    <property type="match status" value="1"/>
</dbReference>
<accession>A0A4U5ME41</accession>
<comment type="caution">
    <text evidence="4">The sequence shown here is derived from an EMBL/GenBank/DDBJ whole genome shotgun (WGS) entry which is preliminary data.</text>
</comment>
<keyword evidence="5" id="KW-1185">Reference proteome</keyword>
<dbReference type="EMBL" id="AZBU02000008">
    <property type="protein sequence ID" value="TKR67440.1"/>
    <property type="molecule type" value="Genomic_DNA"/>
</dbReference>
<dbReference type="OrthoDB" id="5812286at2759"/>
<dbReference type="AlphaFoldDB" id="A0A4U5ME41"/>
<dbReference type="InterPro" id="IPR036317">
    <property type="entry name" value="Cullin_homology_sf"/>
</dbReference>
<keyword evidence="1" id="KW-1017">Isopeptide bond</keyword>
<keyword evidence="2" id="KW-0832">Ubl conjugation</keyword>
<protein>
    <recommendedName>
        <fullName evidence="3">Cullin neddylation domain-containing protein</fullName>
    </recommendedName>
</protein>
<dbReference type="PROSITE" id="PS01256">
    <property type="entry name" value="CULLIN_1"/>
    <property type="match status" value="1"/>
</dbReference>
<dbReference type="STRING" id="34508.A0A4U5ME41"/>
<dbReference type="SMART" id="SM00884">
    <property type="entry name" value="Cullin_Nedd8"/>
    <property type="match status" value="1"/>
</dbReference>
<dbReference type="Proteomes" id="UP000298663">
    <property type="component" value="Unassembled WGS sequence"/>
</dbReference>
<organism evidence="4 5">
    <name type="scientific">Steinernema carpocapsae</name>
    <name type="common">Entomopathogenic nematode</name>
    <dbReference type="NCBI Taxonomy" id="34508"/>
    <lineage>
        <taxon>Eukaryota</taxon>
        <taxon>Metazoa</taxon>
        <taxon>Ecdysozoa</taxon>
        <taxon>Nematoda</taxon>
        <taxon>Chromadorea</taxon>
        <taxon>Rhabditida</taxon>
        <taxon>Tylenchina</taxon>
        <taxon>Panagrolaimomorpha</taxon>
        <taxon>Strongyloidoidea</taxon>
        <taxon>Steinernematidae</taxon>
        <taxon>Steinernema</taxon>
    </lineage>
</organism>
<dbReference type="SUPFAM" id="SSF75632">
    <property type="entry name" value="Cullin homology domain"/>
    <property type="match status" value="1"/>
</dbReference>
<evidence type="ECO:0000313" key="5">
    <source>
        <dbReference type="Proteomes" id="UP000298663"/>
    </source>
</evidence>
<dbReference type="InterPro" id="IPR045093">
    <property type="entry name" value="Cullin"/>
</dbReference>
<dbReference type="InterPro" id="IPR019559">
    <property type="entry name" value="Cullin_neddylation_domain"/>
</dbReference>
<evidence type="ECO:0000256" key="2">
    <source>
        <dbReference type="ARBA" id="ARBA00022843"/>
    </source>
</evidence>
<feature type="domain" description="Cullin neddylation" evidence="3">
    <location>
        <begin position="98"/>
        <end position="165"/>
    </location>
</feature>
<evidence type="ECO:0000256" key="1">
    <source>
        <dbReference type="ARBA" id="ARBA00022499"/>
    </source>
</evidence>
<evidence type="ECO:0000313" key="4">
    <source>
        <dbReference type="EMBL" id="TKR67440.1"/>
    </source>
</evidence>
<dbReference type="Gene3D" id="1.10.10.10">
    <property type="entry name" value="Winged helix-like DNA-binding domain superfamily/Winged helix DNA-binding domain"/>
    <property type="match status" value="1"/>
</dbReference>
<evidence type="ECO:0000259" key="3">
    <source>
        <dbReference type="SMART" id="SM00884"/>
    </source>
</evidence>